<name>A0A8S3R8Z8_MYTED</name>
<reference evidence="8" key="1">
    <citation type="submission" date="2021-03" db="EMBL/GenBank/DDBJ databases">
        <authorList>
            <person name="Bekaert M."/>
        </authorList>
    </citation>
    <scope>NUCLEOTIDE SEQUENCE</scope>
</reference>
<feature type="transmembrane region" description="Helical" evidence="7">
    <location>
        <begin position="349"/>
        <end position="368"/>
    </location>
</feature>
<feature type="transmembrane region" description="Helical" evidence="7">
    <location>
        <begin position="216"/>
        <end position="240"/>
    </location>
</feature>
<dbReference type="Gene3D" id="1.20.1730.10">
    <property type="entry name" value="Sodium/glucose cotransporter"/>
    <property type="match status" value="1"/>
</dbReference>
<feature type="transmembrane region" description="Helical" evidence="7">
    <location>
        <begin position="78"/>
        <end position="98"/>
    </location>
</feature>
<comment type="subcellular location">
    <subcellularLocation>
        <location evidence="1">Membrane</location>
        <topology evidence="1">Multi-pass membrane protein</topology>
    </subcellularLocation>
</comment>
<dbReference type="Proteomes" id="UP000683360">
    <property type="component" value="Unassembled WGS sequence"/>
</dbReference>
<dbReference type="PANTHER" id="PTHR11819:SF195">
    <property type="entry name" value="SODIUM_GLUCOSE COTRANSPORTER 4"/>
    <property type="match status" value="1"/>
</dbReference>
<dbReference type="PANTHER" id="PTHR11819">
    <property type="entry name" value="SOLUTE CARRIER FAMILY 5"/>
    <property type="match status" value="1"/>
</dbReference>
<sequence length="369" mass="41313">MTEKYMMAIPSERNDNSTCGLPRSDAFHLFLDADGAIFPWPGLVMQATIGCIWYWCFDQVMVQRTIAAKNISHAKGGVLMTCFLKVLPLFTMVFPGMISRILFTDEVGCADTEVCKKVCDNEVGCSNIAYAKLVMEILPNGLRGFMIAVMLSAIMSSLTSIFNSASTIFTIDVWQKIRKSAGEKELLIVGRLFVTLMCGISILFLPLVKAAEGGMIFAYINAVDSILAYPIGMMFLLSIFWKGATEQLHGCTWWTRIRPNQYDVKRSDQTVTTVFSTQMDIVNSDMSDGENKSADNALRPKEVSEEIRLPVLRRITNFLFGNMSSSKSSEFGMTQRKEFLTEINFTKNILNVLVVLLFCIIALLIGIYR</sequence>
<dbReference type="OrthoDB" id="6132759at2759"/>
<protein>
    <submittedName>
        <fullName evidence="8">SLC5A11</fullName>
    </submittedName>
</protein>
<dbReference type="GO" id="GO:0005412">
    <property type="term" value="F:D-glucose:sodium symporter activity"/>
    <property type="evidence" value="ECO:0007669"/>
    <property type="project" value="TreeGrafter"/>
</dbReference>
<evidence type="ECO:0000256" key="6">
    <source>
        <dbReference type="RuleBase" id="RU362091"/>
    </source>
</evidence>
<dbReference type="Pfam" id="PF00474">
    <property type="entry name" value="SSF"/>
    <property type="match status" value="1"/>
</dbReference>
<evidence type="ECO:0000256" key="5">
    <source>
        <dbReference type="ARBA" id="ARBA00023136"/>
    </source>
</evidence>
<evidence type="ECO:0000256" key="1">
    <source>
        <dbReference type="ARBA" id="ARBA00004141"/>
    </source>
</evidence>
<evidence type="ECO:0000256" key="7">
    <source>
        <dbReference type="SAM" id="Phobius"/>
    </source>
</evidence>
<comment type="similarity">
    <text evidence="2 6">Belongs to the sodium:solute symporter (SSF) (TC 2.A.21) family.</text>
</comment>
<gene>
    <name evidence="8" type="ORF">MEDL_20200</name>
</gene>
<evidence type="ECO:0000313" key="9">
    <source>
        <dbReference type="Proteomes" id="UP000683360"/>
    </source>
</evidence>
<dbReference type="GO" id="GO:0005886">
    <property type="term" value="C:plasma membrane"/>
    <property type="evidence" value="ECO:0007669"/>
    <property type="project" value="TreeGrafter"/>
</dbReference>
<evidence type="ECO:0000256" key="4">
    <source>
        <dbReference type="ARBA" id="ARBA00022989"/>
    </source>
</evidence>
<evidence type="ECO:0000256" key="2">
    <source>
        <dbReference type="ARBA" id="ARBA00006434"/>
    </source>
</evidence>
<evidence type="ECO:0000313" key="8">
    <source>
        <dbReference type="EMBL" id="CAG2205823.1"/>
    </source>
</evidence>
<dbReference type="AlphaFoldDB" id="A0A8S3R8Z8"/>
<keyword evidence="3 7" id="KW-0812">Transmembrane</keyword>
<dbReference type="EMBL" id="CAJPWZ010001029">
    <property type="protein sequence ID" value="CAG2205823.1"/>
    <property type="molecule type" value="Genomic_DNA"/>
</dbReference>
<evidence type="ECO:0000256" key="3">
    <source>
        <dbReference type="ARBA" id="ARBA00022692"/>
    </source>
</evidence>
<feature type="transmembrane region" description="Helical" evidence="7">
    <location>
        <begin position="37"/>
        <end position="57"/>
    </location>
</feature>
<dbReference type="NCBIfam" id="TIGR00813">
    <property type="entry name" value="sss"/>
    <property type="match status" value="1"/>
</dbReference>
<feature type="transmembrane region" description="Helical" evidence="7">
    <location>
        <begin position="145"/>
        <end position="174"/>
    </location>
</feature>
<organism evidence="8 9">
    <name type="scientific">Mytilus edulis</name>
    <name type="common">Blue mussel</name>
    <dbReference type="NCBI Taxonomy" id="6550"/>
    <lineage>
        <taxon>Eukaryota</taxon>
        <taxon>Metazoa</taxon>
        <taxon>Spiralia</taxon>
        <taxon>Lophotrochozoa</taxon>
        <taxon>Mollusca</taxon>
        <taxon>Bivalvia</taxon>
        <taxon>Autobranchia</taxon>
        <taxon>Pteriomorphia</taxon>
        <taxon>Mytilida</taxon>
        <taxon>Mytiloidea</taxon>
        <taxon>Mytilidae</taxon>
        <taxon>Mytilinae</taxon>
        <taxon>Mytilus</taxon>
    </lineage>
</organism>
<feature type="transmembrane region" description="Helical" evidence="7">
    <location>
        <begin position="186"/>
        <end position="204"/>
    </location>
</feature>
<accession>A0A8S3R8Z8</accession>
<comment type="caution">
    <text evidence="8">The sequence shown here is derived from an EMBL/GenBank/DDBJ whole genome shotgun (WGS) entry which is preliminary data.</text>
</comment>
<keyword evidence="4 7" id="KW-1133">Transmembrane helix</keyword>
<dbReference type="InterPro" id="IPR001734">
    <property type="entry name" value="Na/solute_symporter"/>
</dbReference>
<proteinExistence type="inferred from homology"/>
<keyword evidence="5 7" id="KW-0472">Membrane</keyword>
<keyword evidence="9" id="KW-1185">Reference proteome</keyword>
<dbReference type="PROSITE" id="PS50283">
    <property type="entry name" value="NA_SOLUT_SYMP_3"/>
    <property type="match status" value="1"/>
</dbReference>
<dbReference type="InterPro" id="IPR038377">
    <property type="entry name" value="Na/Glc_symporter_sf"/>
</dbReference>